<dbReference type="EMBL" id="CAADEZ010000706">
    <property type="protein sequence ID" value="VFJ73281.1"/>
    <property type="molecule type" value="Genomic_DNA"/>
</dbReference>
<accession>A0A450TMA0</accession>
<dbReference type="SUPFAM" id="SSF48452">
    <property type="entry name" value="TPR-like"/>
    <property type="match status" value="1"/>
</dbReference>
<proteinExistence type="predicted"/>
<gene>
    <name evidence="2" type="ORF">BECKFM1743A_GA0114220_107061</name>
    <name evidence="3" type="ORF">BECKFM1743B_GA0114221_104051</name>
    <name evidence="1" type="ORF">BECKFM1743C_GA0114222_105021</name>
</gene>
<evidence type="ECO:0000313" key="1">
    <source>
        <dbReference type="EMBL" id="VFJ68889.1"/>
    </source>
</evidence>
<organism evidence="1">
    <name type="scientific">Candidatus Kentrum sp. FM</name>
    <dbReference type="NCBI Taxonomy" id="2126340"/>
    <lineage>
        <taxon>Bacteria</taxon>
        <taxon>Pseudomonadati</taxon>
        <taxon>Pseudomonadota</taxon>
        <taxon>Gammaproteobacteria</taxon>
        <taxon>Candidatus Kentrum</taxon>
    </lineage>
</organism>
<evidence type="ECO:0000313" key="3">
    <source>
        <dbReference type="EMBL" id="VFK16153.1"/>
    </source>
</evidence>
<dbReference type="EMBL" id="CAADFL010000405">
    <property type="protein sequence ID" value="VFK16153.1"/>
    <property type="molecule type" value="Genomic_DNA"/>
</dbReference>
<evidence type="ECO:0008006" key="4">
    <source>
        <dbReference type="Google" id="ProtNLM"/>
    </source>
</evidence>
<dbReference type="InterPro" id="IPR011990">
    <property type="entry name" value="TPR-like_helical_dom_sf"/>
</dbReference>
<dbReference type="Gene3D" id="1.25.40.10">
    <property type="entry name" value="Tetratricopeptide repeat domain"/>
    <property type="match status" value="1"/>
</dbReference>
<name>A0A450TMA0_9GAMM</name>
<protein>
    <recommendedName>
        <fullName evidence="4">Tetratricopeptide repeat-containing protein</fullName>
    </recommendedName>
</protein>
<sequence length="204" mass="24332">MPNPAYDRLPEHVKDDIERLYEQIWTKPRKAIPGLLEWIEKYPDVPTLYNYLTAAYSQSGQRKKTREVIEKNYQRNPDYLFARLNYANLCIRDGDYGKVGEIFEHKFDLKLLYPQRKRFHVTEVAGFMSTTGTYFFYAGKRESAEKCYELLEQIERNYPESGKTIEAQVTQLRWRLYPKTLWQRFMVWLSSRNQSAQGSDMQPS</sequence>
<reference evidence="1" key="1">
    <citation type="submission" date="2019-02" db="EMBL/GenBank/DDBJ databases">
        <authorList>
            <person name="Gruber-Vodicka R. H."/>
            <person name="Seah K. B. B."/>
        </authorList>
    </citation>
    <scope>NUCLEOTIDE SEQUENCE</scope>
    <source>
        <strain evidence="2">BECK_BZ163</strain>
        <strain evidence="3">BECK_BZ164</strain>
        <strain evidence="1">BECK_BZ165</strain>
    </source>
</reference>
<dbReference type="EMBL" id="CAADFA010000502">
    <property type="protein sequence ID" value="VFJ68889.1"/>
    <property type="molecule type" value="Genomic_DNA"/>
</dbReference>
<evidence type="ECO:0000313" key="2">
    <source>
        <dbReference type="EMBL" id="VFJ73281.1"/>
    </source>
</evidence>
<dbReference type="AlphaFoldDB" id="A0A450TMA0"/>